<evidence type="ECO:0000313" key="5">
    <source>
        <dbReference type="EMBL" id="MBF4984471.1"/>
    </source>
</evidence>
<dbReference type="SUPFAM" id="SSF46689">
    <property type="entry name" value="Homeodomain-like"/>
    <property type="match status" value="2"/>
</dbReference>
<dbReference type="InterPro" id="IPR018062">
    <property type="entry name" value="HTH_AraC-typ_CS"/>
</dbReference>
<reference evidence="5 6" key="1">
    <citation type="submission" date="2020-11" db="EMBL/GenBank/DDBJ databases">
        <title>P. mediterranea TC4 genome.</title>
        <authorList>
            <person name="Molmeret M."/>
        </authorList>
    </citation>
    <scope>NUCLEOTIDE SEQUENCE [LARGE SCALE GENOMIC DNA]</scope>
    <source>
        <strain evidence="5 6">TC4</strain>
    </source>
</reference>
<name>A0ABS0A531_9FLAO</name>
<dbReference type="InterPro" id="IPR018060">
    <property type="entry name" value="HTH_AraC"/>
</dbReference>
<dbReference type="PANTHER" id="PTHR47893:SF1">
    <property type="entry name" value="REGULATORY PROTEIN PCHR"/>
    <property type="match status" value="1"/>
</dbReference>
<proteinExistence type="predicted"/>
<dbReference type="Proteomes" id="UP001194729">
    <property type="component" value="Unassembled WGS sequence"/>
</dbReference>
<dbReference type="EMBL" id="JADKYU010000469">
    <property type="protein sequence ID" value="MBF4984471.1"/>
    <property type="molecule type" value="Genomic_DNA"/>
</dbReference>
<keyword evidence="1" id="KW-0805">Transcription regulation</keyword>
<dbReference type="InterPro" id="IPR009057">
    <property type="entry name" value="Homeodomain-like_sf"/>
</dbReference>
<feature type="domain" description="HTH araC/xylS-type" evidence="4">
    <location>
        <begin position="228"/>
        <end position="326"/>
    </location>
</feature>
<sequence length="326" mass="38436">MEFRFKSSEYDGEELIKSFKNDFETTDLSEEEYLDFKKGVIGSVKETHINKVFVIFQNYVTSTINNHTLHVVQNEPVFLLQFVFQGDFTISLDKDTDNVYSLKKHKYNLFYVPASNHLFTYRDQKKEILNIYFTESYLKEKMGSYFLDNNPDFLNAKKEKKIFSIFHQGMHLNVRLRNIVYEFLNCSFNGIIKKTYFESKLTELILIALNTPQSQPSNLKKEDKESLIMIEDYIKSHLNEELNIEKLSQQAGFNTSKFKTLFKELYGKPVFKYITHLRIEKAIELISKNDYSISEASYEVGYKNPQHFTVAFKKKLGYLPSQLIKD</sequence>
<accession>A0ABS0A531</accession>
<protein>
    <submittedName>
        <fullName evidence="5">Helix-turn-helix transcriptional regulator</fullName>
    </submittedName>
</protein>
<evidence type="ECO:0000313" key="6">
    <source>
        <dbReference type="Proteomes" id="UP001194729"/>
    </source>
</evidence>
<dbReference type="InterPro" id="IPR053142">
    <property type="entry name" value="PchR_regulatory_protein"/>
</dbReference>
<evidence type="ECO:0000256" key="1">
    <source>
        <dbReference type="ARBA" id="ARBA00023015"/>
    </source>
</evidence>
<organism evidence="5 6">
    <name type="scientific">Nonlabens mediterrranea</name>
    <dbReference type="NCBI Taxonomy" id="1419947"/>
    <lineage>
        <taxon>Bacteria</taxon>
        <taxon>Pseudomonadati</taxon>
        <taxon>Bacteroidota</taxon>
        <taxon>Flavobacteriia</taxon>
        <taxon>Flavobacteriales</taxon>
        <taxon>Flavobacteriaceae</taxon>
        <taxon>Nonlabens</taxon>
    </lineage>
</organism>
<dbReference type="PROSITE" id="PS00041">
    <property type="entry name" value="HTH_ARAC_FAMILY_1"/>
    <property type="match status" value="1"/>
</dbReference>
<dbReference type="PROSITE" id="PS01124">
    <property type="entry name" value="HTH_ARAC_FAMILY_2"/>
    <property type="match status" value="1"/>
</dbReference>
<evidence type="ECO:0000256" key="2">
    <source>
        <dbReference type="ARBA" id="ARBA00023125"/>
    </source>
</evidence>
<keyword evidence="3" id="KW-0804">Transcription</keyword>
<keyword evidence="2" id="KW-0238">DNA-binding</keyword>
<dbReference type="SMART" id="SM00342">
    <property type="entry name" value="HTH_ARAC"/>
    <property type="match status" value="1"/>
</dbReference>
<gene>
    <name evidence="5" type="ORF">FNJ87_09090</name>
</gene>
<dbReference type="Gene3D" id="1.10.10.60">
    <property type="entry name" value="Homeodomain-like"/>
    <property type="match status" value="2"/>
</dbReference>
<dbReference type="Pfam" id="PF12833">
    <property type="entry name" value="HTH_18"/>
    <property type="match status" value="1"/>
</dbReference>
<keyword evidence="6" id="KW-1185">Reference proteome</keyword>
<comment type="caution">
    <text evidence="5">The sequence shown here is derived from an EMBL/GenBank/DDBJ whole genome shotgun (WGS) entry which is preliminary data.</text>
</comment>
<evidence type="ECO:0000259" key="4">
    <source>
        <dbReference type="PROSITE" id="PS01124"/>
    </source>
</evidence>
<dbReference type="PANTHER" id="PTHR47893">
    <property type="entry name" value="REGULATORY PROTEIN PCHR"/>
    <property type="match status" value="1"/>
</dbReference>
<evidence type="ECO:0000256" key="3">
    <source>
        <dbReference type="ARBA" id="ARBA00023163"/>
    </source>
</evidence>